<feature type="chain" id="PRO_5004165655" evidence="1">
    <location>
        <begin position="24"/>
        <end position="58"/>
    </location>
</feature>
<keyword evidence="1" id="KW-0732">Signal</keyword>
<sequence length="58" mass="6574">MAASDVKKSVAIMLMILLVVTQAHEDIIKSQEIKTNNPLLILDNDCFTECLREKKKND</sequence>
<evidence type="ECO:0000256" key="1">
    <source>
        <dbReference type="SAM" id="SignalP"/>
    </source>
</evidence>
<organism evidence="2">
    <name type="scientific">Astragalus sinicus</name>
    <name type="common">Chinese milk vetch</name>
    <dbReference type="NCBI Taxonomy" id="47065"/>
    <lineage>
        <taxon>Eukaryota</taxon>
        <taxon>Viridiplantae</taxon>
        <taxon>Streptophyta</taxon>
        <taxon>Embryophyta</taxon>
        <taxon>Tracheophyta</taxon>
        <taxon>Spermatophyta</taxon>
        <taxon>Magnoliopsida</taxon>
        <taxon>eudicotyledons</taxon>
        <taxon>Gunneridae</taxon>
        <taxon>Pentapetalae</taxon>
        <taxon>rosids</taxon>
        <taxon>fabids</taxon>
        <taxon>Fabales</taxon>
        <taxon>Fabaceae</taxon>
        <taxon>Papilionoideae</taxon>
        <taxon>50 kb inversion clade</taxon>
        <taxon>NPAAA clade</taxon>
        <taxon>Hologalegina</taxon>
        <taxon>IRL clade</taxon>
        <taxon>Galegeae</taxon>
        <taxon>Astragalus</taxon>
    </lineage>
</organism>
<dbReference type="AlphaFoldDB" id="Q07A29"/>
<protein>
    <submittedName>
        <fullName evidence="2">Nodule-specific protein</fullName>
    </submittedName>
</protein>
<dbReference type="EMBL" id="DQ199644">
    <property type="protein sequence ID" value="ABB13619.1"/>
    <property type="molecule type" value="mRNA"/>
</dbReference>
<evidence type="ECO:0000313" key="2">
    <source>
        <dbReference type="EMBL" id="ABB13619.1"/>
    </source>
</evidence>
<reference evidence="2" key="1">
    <citation type="submission" date="2005-09" db="EMBL/GenBank/DDBJ databases">
        <title>Identification of new nodulin cDNAs from Astragalus sinicus by SSH.</title>
        <authorList>
            <person name="Chou M.-X."/>
            <person name="Wei X.-Y."/>
            <person name="Zhou J.-C."/>
        </authorList>
    </citation>
    <scope>NUCLEOTIDE SEQUENCE</scope>
    <source>
        <strain evidence="2">AsG2511</strain>
    </source>
</reference>
<accession>Q07A29</accession>
<proteinExistence type="evidence at transcript level"/>
<name>Q07A29_ASTSI</name>
<feature type="signal peptide" evidence="1">
    <location>
        <begin position="1"/>
        <end position="23"/>
    </location>
</feature>